<feature type="region of interest" description="Disordered" evidence="13">
    <location>
        <begin position="743"/>
        <end position="780"/>
    </location>
</feature>
<proteinExistence type="predicted"/>
<feature type="compositionally biased region" description="Low complexity" evidence="13">
    <location>
        <begin position="743"/>
        <end position="756"/>
    </location>
</feature>
<keyword evidence="4" id="KW-0285">Flavoprotein</keyword>
<dbReference type="GO" id="GO:0005829">
    <property type="term" value="C:cytosol"/>
    <property type="evidence" value="ECO:0007669"/>
    <property type="project" value="TreeGrafter"/>
</dbReference>
<dbReference type="GO" id="GO:0010181">
    <property type="term" value="F:FMN binding"/>
    <property type="evidence" value="ECO:0007669"/>
    <property type="project" value="InterPro"/>
</dbReference>
<feature type="domain" description="FAD-binding FR-type" evidence="15">
    <location>
        <begin position="396"/>
        <end position="653"/>
    </location>
</feature>
<dbReference type="InterPro" id="IPR017938">
    <property type="entry name" value="Riboflavin_synthase-like_b-brl"/>
</dbReference>
<keyword evidence="7" id="KW-0274">FAD</keyword>
<dbReference type="InterPro" id="IPR023173">
    <property type="entry name" value="NADPH_Cyt_P450_Rdtase_alpha"/>
</dbReference>
<keyword evidence="6" id="KW-0949">S-adenosyl-L-methionine</keyword>
<keyword evidence="10" id="KW-0486">Methionine biosynthesis</keyword>
<dbReference type="Pfam" id="PF00175">
    <property type="entry name" value="NAD_binding_1"/>
    <property type="match status" value="1"/>
</dbReference>
<dbReference type="SUPFAM" id="SSF52343">
    <property type="entry name" value="Ferredoxin reductase-like, C-terminal NADP-linked domain"/>
    <property type="match status" value="1"/>
</dbReference>
<dbReference type="GO" id="GO:0050660">
    <property type="term" value="F:flavin adenine dinucleotide binding"/>
    <property type="evidence" value="ECO:0007669"/>
    <property type="project" value="TreeGrafter"/>
</dbReference>
<evidence type="ECO:0000256" key="10">
    <source>
        <dbReference type="ARBA" id="ARBA00023167"/>
    </source>
</evidence>
<dbReference type="Proteomes" id="UP000271974">
    <property type="component" value="Unassembled WGS sequence"/>
</dbReference>
<feature type="compositionally biased region" description="Low complexity" evidence="13">
    <location>
        <begin position="764"/>
        <end position="775"/>
    </location>
</feature>
<dbReference type="InterPro" id="IPR001094">
    <property type="entry name" value="Flavdoxin-like"/>
</dbReference>
<evidence type="ECO:0000256" key="3">
    <source>
        <dbReference type="ARBA" id="ARBA00022605"/>
    </source>
</evidence>
<evidence type="ECO:0000256" key="8">
    <source>
        <dbReference type="ARBA" id="ARBA00022857"/>
    </source>
</evidence>
<evidence type="ECO:0000256" key="2">
    <source>
        <dbReference type="ARBA" id="ARBA00001974"/>
    </source>
</evidence>
<name>A0A3S1A411_ELYCH</name>
<dbReference type="PANTHER" id="PTHR19384">
    <property type="entry name" value="NITRIC OXIDE SYNTHASE-RELATED"/>
    <property type="match status" value="1"/>
</dbReference>
<comment type="cofactor">
    <cofactor evidence="1">
        <name>FMN</name>
        <dbReference type="ChEBI" id="CHEBI:58210"/>
    </cofactor>
</comment>
<evidence type="ECO:0000313" key="17">
    <source>
        <dbReference type="Proteomes" id="UP000271974"/>
    </source>
</evidence>
<dbReference type="PANTHER" id="PTHR19384:SF84">
    <property type="entry name" value="METHIONINE SYNTHASE REDUCTASE"/>
    <property type="match status" value="1"/>
</dbReference>
<dbReference type="InterPro" id="IPR039261">
    <property type="entry name" value="FNR_nucleotide-bd"/>
</dbReference>
<evidence type="ECO:0000256" key="4">
    <source>
        <dbReference type="ARBA" id="ARBA00022630"/>
    </source>
</evidence>
<keyword evidence="3" id="KW-0028">Amino-acid biosynthesis</keyword>
<dbReference type="FunFam" id="1.20.990.10:FF:000007">
    <property type="entry name" value="Methionine synthase reductase"/>
    <property type="match status" value="1"/>
</dbReference>
<feature type="compositionally biased region" description="Polar residues" evidence="13">
    <location>
        <begin position="268"/>
        <end position="285"/>
    </location>
</feature>
<evidence type="ECO:0000256" key="9">
    <source>
        <dbReference type="ARBA" id="ARBA00023002"/>
    </source>
</evidence>
<dbReference type="Gene3D" id="3.40.50.80">
    <property type="entry name" value="Nucleotide-binding domain of ferredoxin-NADP reductase (FNR) module"/>
    <property type="match status" value="1"/>
</dbReference>
<keyword evidence="8" id="KW-0521">NADP</keyword>
<dbReference type="SUPFAM" id="SSF63380">
    <property type="entry name" value="Riboflavin synthase domain-like"/>
    <property type="match status" value="1"/>
</dbReference>
<dbReference type="Pfam" id="PF00258">
    <property type="entry name" value="Flavodoxin_1"/>
    <property type="match status" value="1"/>
</dbReference>
<dbReference type="GO" id="GO:0009086">
    <property type="term" value="P:methionine biosynthetic process"/>
    <property type="evidence" value="ECO:0007669"/>
    <property type="project" value="UniProtKB-KW"/>
</dbReference>
<feature type="region of interest" description="Disordered" evidence="13">
    <location>
        <begin position="221"/>
        <end position="246"/>
    </location>
</feature>
<gene>
    <name evidence="16" type="ORF">EGW08_002182</name>
</gene>
<evidence type="ECO:0000256" key="11">
    <source>
        <dbReference type="ARBA" id="ARBA00039088"/>
    </source>
</evidence>
<dbReference type="InterPro" id="IPR008254">
    <property type="entry name" value="Flavodoxin/NO_synth"/>
</dbReference>
<evidence type="ECO:0000259" key="15">
    <source>
        <dbReference type="PROSITE" id="PS51384"/>
    </source>
</evidence>
<dbReference type="Gene3D" id="1.20.990.10">
    <property type="entry name" value="NADPH-cytochrome p450 Reductase, Chain A, domain 3"/>
    <property type="match status" value="1"/>
</dbReference>
<dbReference type="EC" id="1.16.1.8" evidence="11"/>
<evidence type="ECO:0000313" key="16">
    <source>
        <dbReference type="EMBL" id="RUS90069.1"/>
    </source>
</evidence>
<feature type="compositionally biased region" description="Low complexity" evidence="13">
    <location>
        <begin position="222"/>
        <end position="235"/>
    </location>
</feature>
<dbReference type="Pfam" id="PF00667">
    <property type="entry name" value="FAD_binding_1"/>
    <property type="match status" value="1"/>
</dbReference>
<dbReference type="PRINTS" id="PR00369">
    <property type="entry name" value="FLAVODOXIN"/>
</dbReference>
<dbReference type="InterPro" id="IPR001433">
    <property type="entry name" value="OxRdtase_FAD/NAD-bd"/>
</dbReference>
<dbReference type="InterPro" id="IPR001709">
    <property type="entry name" value="Flavoprot_Pyr_Nucl_cyt_Rdtase"/>
</dbReference>
<keyword evidence="9" id="KW-0560">Oxidoreductase</keyword>
<keyword evidence="5" id="KW-0288">FMN</keyword>
<reference evidence="16 17" key="1">
    <citation type="submission" date="2019-01" db="EMBL/GenBank/DDBJ databases">
        <title>A draft genome assembly of the solar-powered sea slug Elysia chlorotica.</title>
        <authorList>
            <person name="Cai H."/>
            <person name="Li Q."/>
            <person name="Fang X."/>
            <person name="Li J."/>
            <person name="Curtis N.E."/>
            <person name="Altenburger A."/>
            <person name="Shibata T."/>
            <person name="Feng M."/>
            <person name="Maeda T."/>
            <person name="Schwartz J.A."/>
            <person name="Shigenobu S."/>
            <person name="Lundholm N."/>
            <person name="Nishiyama T."/>
            <person name="Yang H."/>
            <person name="Hasebe M."/>
            <person name="Li S."/>
            <person name="Pierce S.K."/>
            <person name="Wang J."/>
        </authorList>
    </citation>
    <scope>NUCLEOTIDE SEQUENCE [LARGE SCALE GENOMIC DNA]</scope>
    <source>
        <strain evidence="16">EC2010</strain>
        <tissue evidence="16">Whole organism of an adult</tissue>
    </source>
</reference>
<dbReference type="STRING" id="188477.A0A3S1A411"/>
<dbReference type="OrthoDB" id="1856718at2759"/>
<evidence type="ECO:0000256" key="12">
    <source>
        <dbReference type="ARBA" id="ARBA00040659"/>
    </source>
</evidence>
<feature type="domain" description="Flavodoxin-like" evidence="14">
    <location>
        <begin position="13"/>
        <end position="156"/>
    </location>
</feature>
<dbReference type="SUPFAM" id="SSF52218">
    <property type="entry name" value="Flavoproteins"/>
    <property type="match status" value="1"/>
</dbReference>
<dbReference type="InterPro" id="IPR029039">
    <property type="entry name" value="Flavoprotein-like_sf"/>
</dbReference>
<dbReference type="GO" id="GO:0050667">
    <property type="term" value="P:homocysteine metabolic process"/>
    <property type="evidence" value="ECO:0007669"/>
    <property type="project" value="TreeGrafter"/>
</dbReference>
<dbReference type="PROSITE" id="PS50902">
    <property type="entry name" value="FLAVODOXIN_LIKE"/>
    <property type="match status" value="1"/>
</dbReference>
<comment type="cofactor">
    <cofactor evidence="2">
        <name>FAD</name>
        <dbReference type="ChEBI" id="CHEBI:57692"/>
    </cofactor>
</comment>
<evidence type="ECO:0000256" key="13">
    <source>
        <dbReference type="SAM" id="MobiDB-lite"/>
    </source>
</evidence>
<dbReference type="Gene3D" id="2.40.30.10">
    <property type="entry name" value="Translation factors"/>
    <property type="match status" value="1"/>
</dbReference>
<dbReference type="PRINTS" id="PR00371">
    <property type="entry name" value="FPNCR"/>
</dbReference>
<dbReference type="InterPro" id="IPR003097">
    <property type="entry name" value="CysJ-like_FAD-binding"/>
</dbReference>
<evidence type="ECO:0000256" key="5">
    <source>
        <dbReference type="ARBA" id="ARBA00022643"/>
    </source>
</evidence>
<comment type="caution">
    <text evidence="16">The sequence shown here is derived from an EMBL/GenBank/DDBJ whole genome shotgun (WGS) entry which is preliminary data.</text>
</comment>
<keyword evidence="17" id="KW-1185">Reference proteome</keyword>
<protein>
    <recommendedName>
        <fullName evidence="12">Methionine synthase reductase</fullName>
        <ecNumber evidence="11">1.16.1.8</ecNumber>
    </recommendedName>
</protein>
<evidence type="ECO:0000256" key="7">
    <source>
        <dbReference type="ARBA" id="ARBA00022827"/>
    </source>
</evidence>
<accession>A0A3S1A411</accession>
<evidence type="ECO:0000256" key="1">
    <source>
        <dbReference type="ARBA" id="ARBA00001917"/>
    </source>
</evidence>
<feature type="region of interest" description="Disordered" evidence="13">
    <location>
        <begin position="268"/>
        <end position="327"/>
    </location>
</feature>
<dbReference type="EMBL" id="RQTK01000041">
    <property type="protein sequence ID" value="RUS90069.1"/>
    <property type="molecule type" value="Genomic_DNA"/>
</dbReference>
<dbReference type="AlphaFoldDB" id="A0A3S1A411"/>
<dbReference type="InterPro" id="IPR017927">
    <property type="entry name" value="FAD-bd_FR_type"/>
</dbReference>
<dbReference type="GO" id="GO:0030586">
    <property type="term" value="F:[methionine synthase] reductase (NADPH) activity"/>
    <property type="evidence" value="ECO:0007669"/>
    <property type="project" value="UniProtKB-EC"/>
</dbReference>
<evidence type="ECO:0000259" key="14">
    <source>
        <dbReference type="PROSITE" id="PS50902"/>
    </source>
</evidence>
<organism evidence="16 17">
    <name type="scientific">Elysia chlorotica</name>
    <name type="common">Eastern emerald elysia</name>
    <name type="synonym">Sea slug</name>
    <dbReference type="NCBI Taxonomy" id="188477"/>
    <lineage>
        <taxon>Eukaryota</taxon>
        <taxon>Metazoa</taxon>
        <taxon>Spiralia</taxon>
        <taxon>Lophotrochozoa</taxon>
        <taxon>Mollusca</taxon>
        <taxon>Gastropoda</taxon>
        <taxon>Heterobranchia</taxon>
        <taxon>Euthyneura</taxon>
        <taxon>Panpulmonata</taxon>
        <taxon>Sacoglossa</taxon>
        <taxon>Placobranchoidea</taxon>
        <taxon>Plakobranchidae</taxon>
        <taxon>Elysia</taxon>
    </lineage>
</organism>
<dbReference type="FunFam" id="3.40.50.360:FF:000059">
    <property type="entry name" value="5-methyltetrahydrofolate-homocysteine methyltransferase reductase"/>
    <property type="match status" value="1"/>
</dbReference>
<dbReference type="Gene3D" id="3.40.50.360">
    <property type="match status" value="1"/>
</dbReference>
<evidence type="ECO:0000256" key="6">
    <source>
        <dbReference type="ARBA" id="ARBA00022691"/>
    </source>
</evidence>
<sequence>MMVVGESKNQNRFLMLYGTATGQAKAIAEEIAEKALTFGLTADLFELDDVGKKFNIEKERCVVIVVSTTGDGDPPPNAEKFMRRIKKRILSSTYLSHLHYALLGLGDSNYSNFCRCGRDMNTRLEALGAQAFYPPGFADDGVGLEVVADPWLKDLYPALQNFLGVHPANQASDTETVISKAHSQTNGAIPNVDDVEKNIKSLDISSNGDVPAIKSSNLDNKTAASTSVTVSSSSADGKEQSSDSQLVISNHSDVQSASNNQNKDIANAQNKDITSGKDSNLVSENSKAELNLIEPEKESAETQAIRASNKRQAESSPSGLVWPETPCEVLGGESKTSPGEELKNSRLVTSPPPLCDKDLTIPVLPPPFLDVDFSPSSVQLTSLEFQNGCKLPSAASDVFSVSVTDAKVLTSPDAVKKTLLLRLSLEGTGITYSPGDSLSIICPNNSSEVDLLIHRLQLEDIADLSMTVTVKSETKKRRAAVPAHIHPCQSTLRHVLTSCVSIRDPPSKALLRTLIEFTKDEAEIRRLQELCSKEGSQEYTTCLRQEHVTLLDFLLAFPSCMPPAETLLEHLPRLQPRPYSACSSQKVTPNSLDLVFNLVEVKANVSEGHLYHRRGVCTGWLDDISAHLQRGESQDEKIQIPVFLRTNQHFRPPSDLSQALIMIGPGTGVAPFIGFLEERSVCRSDLKKVEGPELGYGETWLYFGCRNRNKDFLFRDKLLDFKSSGVLTELRVTFSRDVETEADLTSTTESLTTATEHSADEHPNSPTNSASSTPPRYVQDQMRRDSASLVRLLTENEALVYVCGDAKNMAADVTAAFEEILQTEKGMSKEEAHMFIMKKRIHKTYLEDVWL</sequence>
<dbReference type="PROSITE" id="PS51384">
    <property type="entry name" value="FAD_FR"/>
    <property type="match status" value="1"/>
</dbReference>